<evidence type="ECO:0000256" key="5">
    <source>
        <dbReference type="ARBA" id="ARBA00023157"/>
    </source>
</evidence>
<dbReference type="PROSITE" id="PS01255">
    <property type="entry name" value="FETUIN_2"/>
    <property type="match status" value="1"/>
</dbReference>
<evidence type="ECO:0000256" key="1">
    <source>
        <dbReference type="ARBA" id="ARBA00004613"/>
    </source>
</evidence>
<sequence>MKCNESLLLLFGVCVYAAPVDPPPSSSLEPGNCQDPFTRGAAEQALTRINRDRRQGYVFSLKELRNAHHMKHGPTGVVFYLTLDVLETKCHVLSKRDWKSCEVREEAETPVYGQCKATVYINKVKRIVRLYRYNCIVRPAPASRIVTICPDCPSIISHDDASVLKTVKMALEKYNKESGNANYFGLLNITRASMQGGIADFTFADFTIQETVCSNGTNVTQAAKCGLMDCEFAHTGHCSASYFQSPEEDSVKVNCDIFEPEEAKKEKQRHLLGGELDHGHNHTHGDAHKHNHTLEHTEGHEHTHGEAHEHDHTHGHGHVHYHSHEHDHAHHHDDHAHAHNHSHEHDHADDHTHDHAHAHNHTHDPAHKHEHAHDHAGNGTHDHAHDHIHYYGDHHHHHHHHHHGNHTHAHEHDHDHQHDHGHLHAHEHHHHHHDHDDDQQKAVRETRGEVRYLPDLDKPAVLPSFPDQPELERPAIMPSAPDRAVPLPAFPTPNPRRSRNPPSCPSRRPLPQCAMQPKRGAGLVDELFAEDPLFKPLAAAV</sequence>
<dbReference type="GO" id="GO:0060255">
    <property type="term" value="P:regulation of macromolecule metabolic process"/>
    <property type="evidence" value="ECO:0007669"/>
    <property type="project" value="UniProtKB-ARBA"/>
</dbReference>
<dbReference type="PRINTS" id="PR00334">
    <property type="entry name" value="KININOGEN"/>
</dbReference>
<feature type="domain" description="Cystatin fetuin-B-type" evidence="9">
    <location>
        <begin position="147"/>
        <end position="256"/>
    </location>
</feature>
<feature type="compositionally biased region" description="Basic residues" evidence="7">
    <location>
        <begin position="394"/>
        <end position="407"/>
    </location>
</feature>
<dbReference type="PANTHER" id="PTHR13814:SF10">
    <property type="entry name" value="FETUIN-B"/>
    <property type="match status" value="1"/>
</dbReference>
<feature type="compositionally biased region" description="Basic and acidic residues" evidence="7">
    <location>
        <begin position="322"/>
        <end position="393"/>
    </location>
</feature>
<comment type="caution">
    <text evidence="10">The sequence shown here is derived from an EMBL/GenBank/DDBJ whole genome shotgun (WGS) entry which is preliminary data.</text>
</comment>
<evidence type="ECO:0000256" key="2">
    <source>
        <dbReference type="ARBA" id="ARBA00022525"/>
    </source>
</evidence>
<proteinExistence type="predicted"/>
<feature type="signal peptide" evidence="8">
    <location>
        <begin position="1"/>
        <end position="17"/>
    </location>
</feature>
<dbReference type="InterPro" id="IPR050735">
    <property type="entry name" value="Kininogen_Fetuin_HRG"/>
</dbReference>
<dbReference type="InterPro" id="IPR000010">
    <property type="entry name" value="Cystatin_dom"/>
</dbReference>
<evidence type="ECO:0000259" key="9">
    <source>
        <dbReference type="PROSITE" id="PS51530"/>
    </source>
</evidence>
<evidence type="ECO:0000256" key="4">
    <source>
        <dbReference type="ARBA" id="ARBA00022737"/>
    </source>
</evidence>
<keyword evidence="3 8" id="KW-0732">Signal</keyword>
<evidence type="ECO:0000256" key="3">
    <source>
        <dbReference type="ARBA" id="ARBA00022729"/>
    </source>
</evidence>
<keyword evidence="4" id="KW-0677">Repeat</keyword>
<evidence type="ECO:0000256" key="6">
    <source>
        <dbReference type="ARBA" id="ARBA00023180"/>
    </source>
</evidence>
<evidence type="ECO:0000313" key="11">
    <source>
        <dbReference type="Proteomes" id="UP001044222"/>
    </source>
</evidence>
<feature type="chain" id="PRO_5039235090" description="Cystatin fetuin-B-type domain-containing protein" evidence="8">
    <location>
        <begin position="18"/>
        <end position="541"/>
    </location>
</feature>
<dbReference type="GO" id="GO:0004869">
    <property type="term" value="F:cysteine-type endopeptidase inhibitor activity"/>
    <property type="evidence" value="ECO:0007669"/>
    <property type="project" value="InterPro"/>
</dbReference>
<keyword evidence="11" id="KW-1185">Reference proteome</keyword>
<evidence type="ECO:0000313" key="10">
    <source>
        <dbReference type="EMBL" id="KAG5851406.1"/>
    </source>
</evidence>
<dbReference type="Gene3D" id="3.10.450.10">
    <property type="match status" value="2"/>
</dbReference>
<dbReference type="Pfam" id="PF00031">
    <property type="entry name" value="Cystatin"/>
    <property type="match status" value="2"/>
</dbReference>
<protein>
    <recommendedName>
        <fullName evidence="9">Cystatin fetuin-B-type domain-containing protein</fullName>
    </recommendedName>
</protein>
<keyword evidence="6" id="KW-0325">Glycoprotein</keyword>
<evidence type="ECO:0000256" key="8">
    <source>
        <dbReference type="SAM" id="SignalP"/>
    </source>
</evidence>
<evidence type="ECO:0000256" key="7">
    <source>
        <dbReference type="SAM" id="MobiDB-lite"/>
    </source>
</evidence>
<dbReference type="AlphaFoldDB" id="A0A9D3MP18"/>
<feature type="region of interest" description="Disordered" evidence="7">
    <location>
        <begin position="297"/>
        <end position="515"/>
    </location>
</feature>
<name>A0A9D3MP18_ANGAN</name>
<dbReference type="PANTHER" id="PTHR13814">
    <property type="entry name" value="FETUIN"/>
    <property type="match status" value="1"/>
</dbReference>
<dbReference type="FunFam" id="3.10.450.10:FF:000005">
    <property type="entry name" value="Histidine-rich glycoprotein"/>
    <property type="match status" value="1"/>
</dbReference>
<keyword evidence="2" id="KW-0964">Secreted</keyword>
<dbReference type="SMART" id="SM00043">
    <property type="entry name" value="CY"/>
    <property type="match status" value="2"/>
</dbReference>
<feature type="compositionally biased region" description="Basic and acidic residues" evidence="7">
    <location>
        <begin position="434"/>
        <end position="458"/>
    </location>
</feature>
<dbReference type="CDD" id="cd00042">
    <property type="entry name" value="CY"/>
    <property type="match status" value="1"/>
</dbReference>
<dbReference type="SUPFAM" id="SSF54403">
    <property type="entry name" value="Cystatin/monellin"/>
    <property type="match status" value="2"/>
</dbReference>
<reference evidence="10" key="1">
    <citation type="submission" date="2021-01" db="EMBL/GenBank/DDBJ databases">
        <title>A chromosome-scale assembly of European eel, Anguilla anguilla.</title>
        <authorList>
            <person name="Henkel C."/>
            <person name="Jong-Raadsen S.A."/>
            <person name="Dufour S."/>
            <person name="Weltzien F.-A."/>
            <person name="Palstra A.P."/>
            <person name="Pelster B."/>
            <person name="Spaink H.P."/>
            <person name="Van Den Thillart G.E."/>
            <person name="Jansen H."/>
            <person name="Zahm M."/>
            <person name="Klopp C."/>
            <person name="Cedric C."/>
            <person name="Louis A."/>
            <person name="Berthelot C."/>
            <person name="Parey E."/>
            <person name="Roest Crollius H."/>
            <person name="Montfort J."/>
            <person name="Robinson-Rechavi M."/>
            <person name="Bucao C."/>
            <person name="Bouchez O."/>
            <person name="Gislard M."/>
            <person name="Lluch J."/>
            <person name="Milhes M."/>
            <person name="Lampietro C."/>
            <person name="Lopez Roques C."/>
            <person name="Donnadieu C."/>
            <person name="Braasch I."/>
            <person name="Desvignes T."/>
            <person name="Postlethwait J."/>
            <person name="Bobe J."/>
            <person name="Guiguen Y."/>
            <person name="Dirks R."/>
        </authorList>
    </citation>
    <scope>NUCLEOTIDE SEQUENCE</scope>
    <source>
        <strain evidence="10">Tag_6206</strain>
        <tissue evidence="10">Liver</tissue>
    </source>
</reference>
<dbReference type="PROSITE" id="PS51530">
    <property type="entry name" value="CYSTATIN_FETUIN_B"/>
    <property type="match status" value="2"/>
</dbReference>
<dbReference type="InterPro" id="IPR025764">
    <property type="entry name" value="Cystatin_Fetuin_B"/>
</dbReference>
<dbReference type="GO" id="GO:0005615">
    <property type="term" value="C:extracellular space"/>
    <property type="evidence" value="ECO:0007669"/>
    <property type="project" value="InterPro"/>
</dbReference>
<organism evidence="10 11">
    <name type="scientific">Anguilla anguilla</name>
    <name type="common">European freshwater eel</name>
    <name type="synonym">Muraena anguilla</name>
    <dbReference type="NCBI Taxonomy" id="7936"/>
    <lineage>
        <taxon>Eukaryota</taxon>
        <taxon>Metazoa</taxon>
        <taxon>Chordata</taxon>
        <taxon>Craniata</taxon>
        <taxon>Vertebrata</taxon>
        <taxon>Euteleostomi</taxon>
        <taxon>Actinopterygii</taxon>
        <taxon>Neopterygii</taxon>
        <taxon>Teleostei</taxon>
        <taxon>Anguilliformes</taxon>
        <taxon>Anguillidae</taxon>
        <taxon>Anguilla</taxon>
    </lineage>
</organism>
<dbReference type="Proteomes" id="UP001044222">
    <property type="component" value="Unassembled WGS sequence"/>
</dbReference>
<keyword evidence="5" id="KW-1015">Disulfide bond</keyword>
<dbReference type="InterPro" id="IPR046350">
    <property type="entry name" value="Cystatin_sf"/>
</dbReference>
<dbReference type="InterPro" id="IPR001363">
    <property type="entry name" value="Prot_inh_fetuin_CS"/>
</dbReference>
<dbReference type="EMBL" id="JAFIRN010000004">
    <property type="protein sequence ID" value="KAG5851406.1"/>
    <property type="molecule type" value="Genomic_DNA"/>
</dbReference>
<dbReference type="InterPro" id="IPR002395">
    <property type="entry name" value="Kininogen"/>
</dbReference>
<feature type="domain" description="Cystatin fetuin-B-type" evidence="9">
    <location>
        <begin position="22"/>
        <end position="136"/>
    </location>
</feature>
<feature type="compositionally biased region" description="Basic and acidic residues" evidence="7">
    <location>
        <begin position="408"/>
        <end position="424"/>
    </location>
</feature>
<feature type="compositionally biased region" description="Basic and acidic residues" evidence="7">
    <location>
        <begin position="297"/>
        <end position="314"/>
    </location>
</feature>
<accession>A0A9D3MP18</accession>
<gene>
    <name evidence="10" type="ORF">ANANG_G00093010</name>
</gene>
<comment type="subcellular location">
    <subcellularLocation>
        <location evidence="1">Secreted</location>
    </subcellularLocation>
</comment>